<dbReference type="Gene3D" id="3.30.499.10">
    <property type="entry name" value="Aconitase, domain 3"/>
    <property type="match status" value="2"/>
</dbReference>
<keyword evidence="4" id="KW-0411">Iron-sulfur</keyword>
<dbReference type="NCBIfam" id="TIGR02086">
    <property type="entry name" value="IPMI_arch"/>
    <property type="match status" value="1"/>
</dbReference>
<keyword evidence="3" id="KW-0408">Iron</keyword>
<dbReference type="PRINTS" id="PR00415">
    <property type="entry name" value="ACONITASE"/>
</dbReference>
<dbReference type="InterPro" id="IPR036008">
    <property type="entry name" value="Aconitase_4Fe-4S_dom"/>
</dbReference>
<dbReference type="Proteomes" id="UP000750197">
    <property type="component" value="Unassembled WGS sequence"/>
</dbReference>
<keyword evidence="2" id="KW-0479">Metal-binding</keyword>
<dbReference type="NCBIfam" id="NF001614">
    <property type="entry name" value="PRK00402.1"/>
    <property type="match status" value="1"/>
</dbReference>
<dbReference type="PANTHER" id="PTHR43822">
    <property type="entry name" value="HOMOACONITASE, MITOCHONDRIAL-RELATED"/>
    <property type="match status" value="1"/>
</dbReference>
<dbReference type="NCBIfam" id="TIGR01343">
    <property type="entry name" value="hacA_fam"/>
    <property type="match status" value="1"/>
</dbReference>
<gene>
    <name evidence="7" type="ORF">J9259_05005</name>
    <name evidence="8" type="ORF">KIY12_08460</name>
</gene>
<dbReference type="Proteomes" id="UP000716004">
    <property type="component" value="Unassembled WGS sequence"/>
</dbReference>
<evidence type="ECO:0000256" key="5">
    <source>
        <dbReference type="ARBA" id="ARBA00023239"/>
    </source>
</evidence>
<dbReference type="EMBL" id="JAHEAC010000094">
    <property type="protein sequence ID" value="MBX8644737.1"/>
    <property type="molecule type" value="Genomic_DNA"/>
</dbReference>
<dbReference type="InterPro" id="IPR006251">
    <property type="entry name" value="Homoacnase/IPMdehydase_lsu"/>
</dbReference>
<dbReference type="AlphaFoldDB" id="A0A8J8CCB5"/>
<evidence type="ECO:0000259" key="6">
    <source>
        <dbReference type="Pfam" id="PF00330"/>
    </source>
</evidence>
<evidence type="ECO:0000256" key="2">
    <source>
        <dbReference type="ARBA" id="ARBA00022723"/>
    </source>
</evidence>
<dbReference type="EC" id="4.2.1.33" evidence="7"/>
<accession>A0A8J8CCB5</accession>
<dbReference type="GO" id="GO:0003861">
    <property type="term" value="F:3-isopropylmalate dehydratase activity"/>
    <property type="evidence" value="ECO:0007669"/>
    <property type="project" value="UniProtKB-EC"/>
</dbReference>
<dbReference type="GO" id="GO:0009098">
    <property type="term" value="P:L-leucine biosynthetic process"/>
    <property type="evidence" value="ECO:0007669"/>
    <property type="project" value="InterPro"/>
</dbReference>
<dbReference type="InterPro" id="IPR015931">
    <property type="entry name" value="Acnase/IPM_dHydase_lsu_aba_1/3"/>
</dbReference>
<evidence type="ECO:0000313" key="8">
    <source>
        <dbReference type="EMBL" id="MBX8644737.1"/>
    </source>
</evidence>
<evidence type="ECO:0000256" key="4">
    <source>
        <dbReference type="ARBA" id="ARBA00023014"/>
    </source>
</evidence>
<dbReference type="GO" id="GO:0051539">
    <property type="term" value="F:4 iron, 4 sulfur cluster binding"/>
    <property type="evidence" value="ECO:0007669"/>
    <property type="project" value="UniProtKB-KW"/>
</dbReference>
<dbReference type="InterPro" id="IPR001030">
    <property type="entry name" value="Acoase/IPM_deHydtase_lsu_aba"/>
</dbReference>
<evidence type="ECO:0000313" key="7">
    <source>
        <dbReference type="EMBL" id="MBX8631861.1"/>
    </source>
</evidence>
<feature type="domain" description="Aconitase/3-isopropylmalate dehydratase large subunit alpha/beta/alpha" evidence="6">
    <location>
        <begin position="310"/>
        <end position="430"/>
    </location>
</feature>
<organism evidence="7 9">
    <name type="scientific">Candidatus Sysuiplasma superficiale</name>
    <dbReference type="NCBI Taxonomy" id="2823368"/>
    <lineage>
        <taxon>Archaea</taxon>
        <taxon>Methanobacteriati</taxon>
        <taxon>Thermoplasmatota</taxon>
        <taxon>Thermoplasmata</taxon>
        <taxon>Candidatus Sysuiplasmatales</taxon>
        <taxon>Candidatus Sysuiplasmataceae</taxon>
        <taxon>Candidatus Sysuiplasma</taxon>
    </lineage>
</organism>
<dbReference type="Pfam" id="PF00330">
    <property type="entry name" value="Aconitase"/>
    <property type="match status" value="2"/>
</dbReference>
<dbReference type="InterPro" id="IPR011826">
    <property type="entry name" value="HAcnase/IPMdehydase_lsu_prok"/>
</dbReference>
<proteinExistence type="predicted"/>
<name>A0A8J8CCB5_9ARCH</name>
<keyword evidence="5 7" id="KW-0456">Lyase</keyword>
<dbReference type="PANTHER" id="PTHR43822:SF2">
    <property type="entry name" value="HOMOACONITASE, MITOCHONDRIAL"/>
    <property type="match status" value="1"/>
</dbReference>
<evidence type="ECO:0000256" key="1">
    <source>
        <dbReference type="ARBA" id="ARBA00022485"/>
    </source>
</evidence>
<dbReference type="EMBL" id="JAGVSJ010000010">
    <property type="protein sequence ID" value="MBX8631861.1"/>
    <property type="molecule type" value="Genomic_DNA"/>
</dbReference>
<reference evidence="7" key="1">
    <citation type="submission" date="2021-04" db="EMBL/GenBank/DDBJ databases">
        <title>Genomic insights into ecological role and evolution of a novel Thermoplasmata order Candidatus Sysuiplasmatales.</title>
        <authorList>
            <person name="Yuan Y."/>
        </authorList>
    </citation>
    <scope>NUCLEOTIDE SEQUENCE</scope>
    <source>
        <strain evidence="8">TUT19-bin139</strain>
        <strain evidence="7">YP2-bin.285</strain>
    </source>
</reference>
<keyword evidence="1" id="KW-0004">4Fe-4S</keyword>
<sequence length="439" mass="47057">MDSSPMTVTEKIISRSARRNVVAGETLDVLPVDRMYLNEVVAPPSILHFSQDFADIFRRAGREPTVFDNKRIAFFADHSVPSCSVNVSKGIDMMKRFARASDIKMYREGDGIEHTVAAEEGFVLPGHIVVGTDSHTCTQGALGALAFGIGATEANYGLANGELYSFTVPESIRFNVQGGLQRGVYPKDLILHVLGMMGEDGCSRKVAEFTGECIRSMDIDGRSTVCNLSVEMGARSAIVGPDAVTFSFIESVFREKAVPLPEDAFSNARSSDSDASYAKTVEIDASSVEPTVSLPHSPANSKPVGEVNDEIDTVFIGSCANARRSDLEVAARILKGRKVNRRVNLIVIPASRKVYNWAAGSGILSILAEAGANIESSNCGPCFGKHMGVLGPGDRCLSTSNRNYRGRMGSAEASIYLSSPAVAAASAIEGRITDPRKYL</sequence>
<feature type="domain" description="Aconitase/3-isopropylmalate dehydratase large subunit alpha/beta/alpha" evidence="6">
    <location>
        <begin position="11"/>
        <end position="306"/>
    </location>
</feature>
<dbReference type="InterPro" id="IPR050067">
    <property type="entry name" value="IPM_dehydratase_rel_enz"/>
</dbReference>
<evidence type="ECO:0000313" key="9">
    <source>
        <dbReference type="Proteomes" id="UP000716004"/>
    </source>
</evidence>
<evidence type="ECO:0000256" key="3">
    <source>
        <dbReference type="ARBA" id="ARBA00023004"/>
    </source>
</evidence>
<comment type="caution">
    <text evidence="7">The sequence shown here is derived from an EMBL/GenBank/DDBJ whole genome shotgun (WGS) entry which is preliminary data.</text>
</comment>
<dbReference type="GO" id="GO:0046872">
    <property type="term" value="F:metal ion binding"/>
    <property type="evidence" value="ECO:0007669"/>
    <property type="project" value="UniProtKB-KW"/>
</dbReference>
<protein>
    <submittedName>
        <fullName evidence="7">3-isopropylmalate dehydratase large subunit</fullName>
        <ecNumber evidence="7">4.2.1.33</ecNumber>
    </submittedName>
</protein>
<dbReference type="SUPFAM" id="SSF53732">
    <property type="entry name" value="Aconitase iron-sulfur domain"/>
    <property type="match status" value="1"/>
</dbReference>